<evidence type="ECO:0000313" key="1">
    <source>
        <dbReference type="EMBL" id="KER21663.1"/>
    </source>
</evidence>
<sequence>MSPKKGETVVGCRRVLSNLVSSFLYERDCSTYTLARTGQEVNRASQIATANYGTRVAAILQRRHVPRPELHSETLNKCPQTIRFFTRDSTESLVYDILQLNVLHTDRLMFRLARYSRYRRRGFTDRKVLGSRSTSAFRNPLSRLGQPGSIPALVLPSGSRTSRHWKGVTAERFIYFFHSVKPEVRQLRRMVETSISRQLVHDDLTRARDASRHDALQSYRTAQLSGSVSLVQPRPSGPRQQTDFCANSLTAEDTQPTGCEAQFFQNGHQISGQDESLEPFVKKTINQSCTVPFCTTKAETNRDLQFNELVKNVLNQDMATC</sequence>
<dbReference type="GeneID" id="20324234"/>
<dbReference type="CTD" id="20324234"/>
<protein>
    <submittedName>
        <fullName evidence="1">Uncharacterized protein</fullName>
    </submittedName>
</protein>
<keyword evidence="2" id="KW-1185">Reference proteome</keyword>
<accession>A0A074Z3R4</accession>
<name>A0A074Z3R4_OPIVI</name>
<proteinExistence type="predicted"/>
<dbReference type="AlphaFoldDB" id="A0A074Z3R4"/>
<gene>
    <name evidence="1" type="ORF">T265_10066</name>
</gene>
<dbReference type="KEGG" id="ovi:T265_10066"/>
<dbReference type="EMBL" id="KL596950">
    <property type="protein sequence ID" value="KER21663.1"/>
    <property type="molecule type" value="Genomic_DNA"/>
</dbReference>
<dbReference type="RefSeq" id="XP_009174594.1">
    <property type="nucleotide sequence ID" value="XM_009176330.1"/>
</dbReference>
<dbReference type="Proteomes" id="UP000054324">
    <property type="component" value="Unassembled WGS sequence"/>
</dbReference>
<reference evidence="1 2" key="1">
    <citation type="submission" date="2013-11" db="EMBL/GenBank/DDBJ databases">
        <title>Opisthorchis viverrini - life in the bile duct.</title>
        <authorList>
            <person name="Young N.D."/>
            <person name="Nagarajan N."/>
            <person name="Lin S.J."/>
            <person name="Korhonen P.K."/>
            <person name="Jex A.R."/>
            <person name="Hall R.S."/>
            <person name="Safavi-Hemami H."/>
            <person name="Kaewkong W."/>
            <person name="Bertrand D."/>
            <person name="Gao S."/>
            <person name="Seet Q."/>
            <person name="Wongkham S."/>
            <person name="Teh B.T."/>
            <person name="Wongkham C."/>
            <person name="Intapan P.M."/>
            <person name="Maleewong W."/>
            <person name="Yang X."/>
            <person name="Hu M."/>
            <person name="Wang Z."/>
            <person name="Hofmann A."/>
            <person name="Sternberg P.W."/>
            <person name="Tan P."/>
            <person name="Wang J."/>
            <person name="Gasser R.B."/>
        </authorList>
    </citation>
    <scope>NUCLEOTIDE SEQUENCE [LARGE SCALE GENOMIC DNA]</scope>
</reference>
<organism evidence="1 2">
    <name type="scientific">Opisthorchis viverrini</name>
    <name type="common">Southeast Asian liver fluke</name>
    <dbReference type="NCBI Taxonomy" id="6198"/>
    <lineage>
        <taxon>Eukaryota</taxon>
        <taxon>Metazoa</taxon>
        <taxon>Spiralia</taxon>
        <taxon>Lophotrochozoa</taxon>
        <taxon>Platyhelminthes</taxon>
        <taxon>Trematoda</taxon>
        <taxon>Digenea</taxon>
        <taxon>Opisthorchiida</taxon>
        <taxon>Opisthorchiata</taxon>
        <taxon>Opisthorchiidae</taxon>
        <taxon>Opisthorchis</taxon>
    </lineage>
</organism>
<evidence type="ECO:0000313" key="2">
    <source>
        <dbReference type="Proteomes" id="UP000054324"/>
    </source>
</evidence>
<dbReference type="STRING" id="6198.A0A074Z3R4"/>
<dbReference type="OrthoDB" id="6266369at2759"/>